<evidence type="ECO:0000313" key="8">
    <source>
        <dbReference type="Proteomes" id="UP000249873"/>
    </source>
</evidence>
<keyword evidence="5" id="KW-0653">Protein transport</keyword>
<evidence type="ECO:0000256" key="4">
    <source>
        <dbReference type="ARBA" id="ARBA00023136"/>
    </source>
</evidence>
<dbReference type="InterPro" id="IPR002033">
    <property type="entry name" value="TatC"/>
</dbReference>
<name>A0A2Z4G9Z0_9BACT</name>
<keyword evidence="5" id="KW-0813">Transport</keyword>
<dbReference type="RefSeq" id="WP_111371108.1">
    <property type="nucleotide sequence ID" value="NZ_CP029480.1"/>
</dbReference>
<keyword evidence="2 5" id="KW-0812">Transmembrane</keyword>
<feature type="transmembrane region" description="Helical" evidence="5">
    <location>
        <begin position="108"/>
        <end position="129"/>
    </location>
</feature>
<dbReference type="OrthoDB" id="9777044at2"/>
<dbReference type="GO" id="GO:0065002">
    <property type="term" value="P:intracellular protein transmembrane transport"/>
    <property type="evidence" value="ECO:0007669"/>
    <property type="project" value="TreeGrafter"/>
</dbReference>
<dbReference type="HAMAP" id="MF_00902">
    <property type="entry name" value="TatC"/>
    <property type="match status" value="1"/>
</dbReference>
<dbReference type="AlphaFoldDB" id="A0A2Z4G9Z0"/>
<dbReference type="EMBL" id="CP029480">
    <property type="protein sequence ID" value="AWV98006.1"/>
    <property type="molecule type" value="Genomic_DNA"/>
</dbReference>
<protein>
    <recommendedName>
        <fullName evidence="5">Sec-independent protein translocase protein TatC</fullName>
    </recommendedName>
</protein>
<dbReference type="NCBIfam" id="TIGR00945">
    <property type="entry name" value="tatC"/>
    <property type="match status" value="1"/>
</dbReference>
<dbReference type="PANTHER" id="PTHR30371:SF0">
    <property type="entry name" value="SEC-INDEPENDENT PROTEIN TRANSLOCASE PROTEIN TATC, CHLOROPLASTIC-RELATED"/>
    <property type="match status" value="1"/>
</dbReference>
<evidence type="ECO:0000256" key="2">
    <source>
        <dbReference type="ARBA" id="ARBA00022692"/>
    </source>
</evidence>
<keyword evidence="5" id="KW-1003">Cell membrane</keyword>
<keyword evidence="8" id="KW-1185">Reference proteome</keyword>
<feature type="transmembrane region" description="Helical" evidence="5">
    <location>
        <begin position="150"/>
        <end position="174"/>
    </location>
</feature>
<dbReference type="GO" id="GO:0033281">
    <property type="term" value="C:TAT protein transport complex"/>
    <property type="evidence" value="ECO:0007669"/>
    <property type="project" value="UniProtKB-UniRule"/>
</dbReference>
<organism evidence="7 8">
    <name type="scientific">Arcticibacterium luteifluviistationis</name>
    <dbReference type="NCBI Taxonomy" id="1784714"/>
    <lineage>
        <taxon>Bacteria</taxon>
        <taxon>Pseudomonadati</taxon>
        <taxon>Bacteroidota</taxon>
        <taxon>Cytophagia</taxon>
        <taxon>Cytophagales</taxon>
        <taxon>Leadbetterellaceae</taxon>
        <taxon>Arcticibacterium</taxon>
    </lineage>
</organism>
<evidence type="ECO:0000256" key="3">
    <source>
        <dbReference type="ARBA" id="ARBA00022989"/>
    </source>
</evidence>
<dbReference type="Proteomes" id="UP000249873">
    <property type="component" value="Chromosome"/>
</dbReference>
<comment type="subunit">
    <text evidence="5">Forms a complex with TatA.</text>
</comment>
<feature type="region of interest" description="Disordered" evidence="6">
    <location>
        <begin position="1"/>
        <end position="21"/>
    </location>
</feature>
<keyword evidence="3 5" id="KW-1133">Transmembrane helix</keyword>
<keyword evidence="4 5" id="KW-0472">Membrane</keyword>
<evidence type="ECO:0000256" key="1">
    <source>
        <dbReference type="ARBA" id="ARBA00004141"/>
    </source>
</evidence>
<comment type="subcellular location">
    <subcellularLocation>
        <location evidence="5">Cell membrane</location>
        <topology evidence="5">Multi-pass membrane protein</topology>
    </subcellularLocation>
    <subcellularLocation>
        <location evidence="1">Membrane</location>
        <topology evidence="1">Multi-pass membrane protein</topology>
    </subcellularLocation>
</comment>
<dbReference type="GO" id="GO:0009977">
    <property type="term" value="F:proton motive force dependent protein transmembrane transporter activity"/>
    <property type="evidence" value="ECO:0007669"/>
    <property type="project" value="TreeGrafter"/>
</dbReference>
<dbReference type="GO" id="GO:0043953">
    <property type="term" value="P:protein transport by the Tat complex"/>
    <property type="evidence" value="ECO:0007669"/>
    <property type="project" value="UniProtKB-UniRule"/>
</dbReference>
<comment type="function">
    <text evidence="5">Part of the twin-arginine translocation (Tat) system that transports large folded proteins containing a characteristic twin-arginine motif in their signal peptide across membranes.</text>
</comment>
<dbReference type="KEGG" id="als:DJ013_07410"/>
<sequence length="288" mass="32795">MALDQSPEIEYDDEEENEGDEGTEMTFIEHLEALRWHLIRAIVAILVFMIGAWFSMGFIFNKVILGPAKPEFWTYRKLCEIGDMVGIPSLCVDKLNFSLMSREVSGQFMMALTASAIIGLLFAFPYIFWEIWRFIKPGLKMTEKKASRGAVFFVTLLFFMGIMFGYYIVAPFAINFLVNFQIDPSIENQFDIQSYIGVLATLTLACGITFQLPMAIFVLTKVGVVTPKFLREYRKHAIVVLLIVAAIITPSPDMISQILVAIPLYILYEVSVLVSQREFKRMEKEAAE</sequence>
<feature type="transmembrane region" description="Helical" evidence="5">
    <location>
        <begin position="232"/>
        <end position="248"/>
    </location>
</feature>
<feature type="transmembrane region" description="Helical" evidence="5">
    <location>
        <begin position="254"/>
        <end position="274"/>
    </location>
</feature>
<dbReference type="PANTHER" id="PTHR30371">
    <property type="entry name" value="SEC-INDEPENDENT PROTEIN TRANSLOCASE PROTEIN TATC"/>
    <property type="match status" value="1"/>
</dbReference>
<feature type="transmembrane region" description="Helical" evidence="5">
    <location>
        <begin position="38"/>
        <end position="60"/>
    </location>
</feature>
<feature type="compositionally biased region" description="Acidic residues" evidence="6">
    <location>
        <begin position="7"/>
        <end position="21"/>
    </location>
</feature>
<reference evidence="7 8" key="1">
    <citation type="submission" date="2018-05" db="EMBL/GenBank/DDBJ databases">
        <title>Complete genome sequence of Arcticibacterium luteifluviistationis SM1504T, a cytophagaceae bacterium isolated from Arctic surface seawater.</title>
        <authorList>
            <person name="Li Y."/>
            <person name="Qin Q.-L."/>
        </authorList>
    </citation>
    <scope>NUCLEOTIDE SEQUENCE [LARGE SCALE GENOMIC DNA]</scope>
    <source>
        <strain evidence="7 8">SM1504</strain>
    </source>
</reference>
<comment type="similarity">
    <text evidence="5">Belongs to the TatC family.</text>
</comment>
<feature type="transmembrane region" description="Helical" evidence="5">
    <location>
        <begin position="194"/>
        <end position="220"/>
    </location>
</feature>
<dbReference type="Pfam" id="PF00902">
    <property type="entry name" value="TatC"/>
    <property type="match status" value="1"/>
</dbReference>
<proteinExistence type="inferred from homology"/>
<gene>
    <name evidence="5 7" type="primary">tatC</name>
    <name evidence="7" type="ORF">DJ013_07410</name>
</gene>
<keyword evidence="5" id="KW-0811">Translocation</keyword>
<evidence type="ECO:0000256" key="5">
    <source>
        <dbReference type="HAMAP-Rule" id="MF_00902"/>
    </source>
</evidence>
<dbReference type="PRINTS" id="PR01840">
    <property type="entry name" value="TATCFAMILY"/>
</dbReference>
<evidence type="ECO:0000256" key="6">
    <source>
        <dbReference type="SAM" id="MobiDB-lite"/>
    </source>
</evidence>
<evidence type="ECO:0000313" key="7">
    <source>
        <dbReference type="EMBL" id="AWV98006.1"/>
    </source>
</evidence>
<accession>A0A2Z4G9Z0</accession>